<evidence type="ECO:0000313" key="1">
    <source>
        <dbReference type="EMBL" id="CAE8678872.1"/>
    </source>
</evidence>
<feature type="non-terminal residue" evidence="1">
    <location>
        <position position="161"/>
    </location>
</feature>
<name>A0A813JJC9_POLGL</name>
<dbReference type="SUPFAM" id="SSF51197">
    <property type="entry name" value="Clavaminate synthase-like"/>
    <property type="match status" value="1"/>
</dbReference>
<sequence>MGTAVDADVLVIACDRELAKEESVAHVEQEASPEARQLLEEGYIVLKGVLSAAECDALKEHVLLCTDEALRQGRNDLFGNIQEADSRSDMKLDLCEPVVQALNKFVDRSGGLFLEVMGGGVRVVELAAITSSNGAVAQPVHADTMHGVTRFLQSDIQIPDR</sequence>
<dbReference type="Gene3D" id="2.60.120.620">
    <property type="entry name" value="q2cbj1_9rhob like domain"/>
    <property type="match status" value="1"/>
</dbReference>
<evidence type="ECO:0000313" key="2">
    <source>
        <dbReference type="Proteomes" id="UP000626109"/>
    </source>
</evidence>
<accession>A0A813JJC9</accession>
<proteinExistence type="predicted"/>
<dbReference type="EMBL" id="CAJNNW010025717">
    <property type="protein sequence ID" value="CAE8678872.1"/>
    <property type="molecule type" value="Genomic_DNA"/>
</dbReference>
<gene>
    <name evidence="1" type="ORF">PGLA2088_LOCUS21056</name>
</gene>
<comment type="caution">
    <text evidence="1">The sequence shown here is derived from an EMBL/GenBank/DDBJ whole genome shotgun (WGS) entry which is preliminary data.</text>
</comment>
<dbReference type="Proteomes" id="UP000626109">
    <property type="component" value="Unassembled WGS sequence"/>
</dbReference>
<reference evidence="1" key="1">
    <citation type="submission" date="2021-02" db="EMBL/GenBank/DDBJ databases">
        <authorList>
            <person name="Dougan E. K."/>
            <person name="Rhodes N."/>
            <person name="Thang M."/>
            <person name="Chan C."/>
        </authorList>
    </citation>
    <scope>NUCLEOTIDE SEQUENCE</scope>
</reference>
<organism evidence="1 2">
    <name type="scientific">Polarella glacialis</name>
    <name type="common">Dinoflagellate</name>
    <dbReference type="NCBI Taxonomy" id="89957"/>
    <lineage>
        <taxon>Eukaryota</taxon>
        <taxon>Sar</taxon>
        <taxon>Alveolata</taxon>
        <taxon>Dinophyceae</taxon>
        <taxon>Suessiales</taxon>
        <taxon>Suessiaceae</taxon>
        <taxon>Polarella</taxon>
    </lineage>
</organism>
<protein>
    <submittedName>
        <fullName evidence="1">Uncharacterized protein</fullName>
    </submittedName>
</protein>
<dbReference type="AlphaFoldDB" id="A0A813JJC9"/>